<evidence type="ECO:0000313" key="4">
    <source>
        <dbReference type="Proteomes" id="UP000217696"/>
    </source>
</evidence>
<dbReference type="InterPro" id="IPR020845">
    <property type="entry name" value="AMP-binding_CS"/>
</dbReference>
<dbReference type="PROSITE" id="PS00455">
    <property type="entry name" value="AMP_BINDING"/>
    <property type="match status" value="1"/>
</dbReference>
<protein>
    <submittedName>
        <fullName evidence="3">Long-chain-fatty-acid--CoA ligase</fullName>
        <ecNumber evidence="3">6.2.1.3</ecNumber>
    </submittedName>
</protein>
<keyword evidence="4" id="KW-1185">Reference proteome</keyword>
<dbReference type="RefSeq" id="WP_157737986.1">
    <property type="nucleotide sequence ID" value="NZ_QJSZ01000005.1"/>
</dbReference>
<dbReference type="InterPro" id="IPR045851">
    <property type="entry name" value="AMP-bd_C_sf"/>
</dbReference>
<reference evidence="3 4" key="1">
    <citation type="submission" date="2015-12" db="EMBL/GenBank/DDBJ databases">
        <title>Genome sequence of Aneurinibacillus soli.</title>
        <authorList>
            <person name="Lee J.S."/>
            <person name="Lee K.C."/>
            <person name="Kim K.K."/>
            <person name="Lee B.W."/>
        </authorList>
    </citation>
    <scope>NUCLEOTIDE SEQUENCE [LARGE SCALE GENOMIC DNA]</scope>
    <source>
        <strain evidence="3 4">CB4</strain>
    </source>
</reference>
<dbReference type="PANTHER" id="PTHR43767:SF1">
    <property type="entry name" value="NONRIBOSOMAL PEPTIDE SYNTHASE PES1 (EUROFUNG)-RELATED"/>
    <property type="match status" value="1"/>
</dbReference>
<dbReference type="InterPro" id="IPR050237">
    <property type="entry name" value="ATP-dep_AMP-bd_enzyme"/>
</dbReference>
<gene>
    <name evidence="3" type="primary">lcfB_4</name>
    <name evidence="3" type="ORF">CB4_02826</name>
</gene>
<dbReference type="PANTHER" id="PTHR43767">
    <property type="entry name" value="LONG-CHAIN-FATTY-ACID--COA LIGASE"/>
    <property type="match status" value="1"/>
</dbReference>
<organism evidence="3 4">
    <name type="scientific">Aneurinibacillus soli</name>
    <dbReference type="NCBI Taxonomy" id="1500254"/>
    <lineage>
        <taxon>Bacteria</taxon>
        <taxon>Bacillati</taxon>
        <taxon>Bacillota</taxon>
        <taxon>Bacilli</taxon>
        <taxon>Bacillales</taxon>
        <taxon>Paenibacillaceae</taxon>
        <taxon>Aneurinibacillus group</taxon>
        <taxon>Aneurinibacillus</taxon>
    </lineage>
</organism>
<dbReference type="Proteomes" id="UP000217696">
    <property type="component" value="Chromosome"/>
</dbReference>
<keyword evidence="2 3" id="KW-0436">Ligase</keyword>
<sequence length="513" mass="57490">MLTFGTIMKQNAQKYSAKPAVIFRNQTLTYHELNTRANKIANAFLERGYTKGDKVAVMMKNHAAYVELITGLSKIGVVIVPINYRLVGLEIDYIIRNSDSRGCIVSAEYTETIESILPQLPQLDTLLIVDGSSTDTMTEYEVFLASGQEQEPEADVEEKDTFYIGYTSGTTGKPKGVVISHRSRVLTGMTAAYEYKIDESDIHLVAGPIYHAAPWIFLVMQLLAGGTLVIHEAFDAEQVLADIERYRITNTFLAPTMYNFLLHTDKDIQDKYDISSMRVLISAGSPLPTQTKLDILDFFTGADLHEFYGSTESAITLNIKPGDIRRKERCVGHPFPFVECLILDEDKEPVAQGEVGELYFKAPYLLDGYYKNPEADAASFFNGFFTVGDMAIQDEEGFYYIVDRKKDMLISGGVNIYPREIEEVLYAHPQILEVAVIGVPDPVWGESVKAIVVARKGESLTAEEVIHYCEGKLAGYKKPKSVDFVDELPRNPSGKILKTVLRDVYWENQNVKI</sequence>
<proteinExistence type="inferred from homology"/>
<dbReference type="Gene3D" id="3.40.50.12780">
    <property type="entry name" value="N-terminal domain of ligase-like"/>
    <property type="match status" value="1"/>
</dbReference>
<dbReference type="KEGG" id="asoc:CB4_02826"/>
<dbReference type="InterPro" id="IPR000873">
    <property type="entry name" value="AMP-dep_synth/lig_dom"/>
</dbReference>
<dbReference type="InterPro" id="IPR025110">
    <property type="entry name" value="AMP-bd_C"/>
</dbReference>
<dbReference type="FunFam" id="3.30.300.30:FF:000008">
    <property type="entry name" value="2,3-dihydroxybenzoate-AMP ligase"/>
    <property type="match status" value="1"/>
</dbReference>
<dbReference type="AlphaFoldDB" id="A0A0U4WJA4"/>
<name>A0A0U4WJA4_9BACL</name>
<dbReference type="Pfam" id="PF13193">
    <property type="entry name" value="AMP-binding_C"/>
    <property type="match status" value="1"/>
</dbReference>
<dbReference type="EC" id="6.2.1.3" evidence="3"/>
<dbReference type="Gene3D" id="3.30.300.30">
    <property type="match status" value="1"/>
</dbReference>
<dbReference type="SUPFAM" id="SSF56801">
    <property type="entry name" value="Acetyl-CoA synthetase-like"/>
    <property type="match status" value="1"/>
</dbReference>
<comment type="similarity">
    <text evidence="1">Belongs to the ATP-dependent AMP-binding enzyme family.</text>
</comment>
<evidence type="ECO:0000256" key="1">
    <source>
        <dbReference type="ARBA" id="ARBA00006432"/>
    </source>
</evidence>
<dbReference type="InterPro" id="IPR042099">
    <property type="entry name" value="ANL_N_sf"/>
</dbReference>
<dbReference type="Pfam" id="PF00501">
    <property type="entry name" value="AMP-binding"/>
    <property type="match status" value="1"/>
</dbReference>
<dbReference type="EMBL" id="AP017312">
    <property type="protein sequence ID" value="BAU28651.1"/>
    <property type="molecule type" value="Genomic_DNA"/>
</dbReference>
<dbReference type="NCBIfam" id="NF004837">
    <property type="entry name" value="PRK06187.1"/>
    <property type="match status" value="1"/>
</dbReference>
<evidence type="ECO:0000256" key="2">
    <source>
        <dbReference type="ARBA" id="ARBA00022598"/>
    </source>
</evidence>
<accession>A0A0U4WJA4</accession>
<evidence type="ECO:0000313" key="3">
    <source>
        <dbReference type="EMBL" id="BAU28651.1"/>
    </source>
</evidence>
<dbReference type="GO" id="GO:0004467">
    <property type="term" value="F:long-chain fatty acid-CoA ligase activity"/>
    <property type="evidence" value="ECO:0007669"/>
    <property type="project" value="UniProtKB-EC"/>
</dbReference>